<dbReference type="EMBL" id="CATNWA010002927">
    <property type="protein sequence ID" value="CAI9544107.1"/>
    <property type="molecule type" value="Genomic_DNA"/>
</dbReference>
<sequence length="115" mass="12987">MVPIVKHGGGIVLLWGCMSTADVGELHFIAGIMNSQMYYSILKEKMLPSLHALGRHALFQHDNDPKHTSKATVSFLKNRVKVIQWSSMSPDLNPIKHLWGILKRHVEHQPASNRL</sequence>
<dbReference type="PANTHER" id="PTHR23022">
    <property type="entry name" value="TRANSPOSABLE ELEMENT-RELATED"/>
    <property type="match status" value="1"/>
</dbReference>
<reference evidence="2" key="1">
    <citation type="submission" date="2023-05" db="EMBL/GenBank/DDBJ databases">
        <authorList>
            <person name="Stuckert A."/>
        </authorList>
    </citation>
    <scope>NUCLEOTIDE SEQUENCE</scope>
</reference>
<dbReference type="Pfam" id="PF13358">
    <property type="entry name" value="DDE_3"/>
    <property type="match status" value="1"/>
</dbReference>
<evidence type="ECO:0000313" key="3">
    <source>
        <dbReference type="Proteomes" id="UP001162483"/>
    </source>
</evidence>
<evidence type="ECO:0000313" key="2">
    <source>
        <dbReference type="EMBL" id="CAI9544107.1"/>
    </source>
</evidence>
<feature type="domain" description="Tc1-like transposase DDE" evidence="1">
    <location>
        <begin position="31"/>
        <end position="110"/>
    </location>
</feature>
<accession>A0ABN9B934</accession>
<comment type="caution">
    <text evidence="2">The sequence shown here is derived from an EMBL/GenBank/DDBJ whole genome shotgun (WGS) entry which is preliminary data.</text>
</comment>
<gene>
    <name evidence="2" type="ORF">SPARVUS_LOCUS2421733</name>
</gene>
<dbReference type="InterPro" id="IPR036397">
    <property type="entry name" value="RNaseH_sf"/>
</dbReference>
<name>A0ABN9B934_9NEOB</name>
<dbReference type="InterPro" id="IPR038717">
    <property type="entry name" value="Tc1-like_DDE_dom"/>
</dbReference>
<dbReference type="Proteomes" id="UP001162483">
    <property type="component" value="Unassembled WGS sequence"/>
</dbReference>
<protein>
    <recommendedName>
        <fullName evidence="1">Tc1-like transposase DDE domain-containing protein</fullName>
    </recommendedName>
</protein>
<proteinExistence type="predicted"/>
<evidence type="ECO:0000259" key="1">
    <source>
        <dbReference type="Pfam" id="PF13358"/>
    </source>
</evidence>
<keyword evidence="3" id="KW-1185">Reference proteome</keyword>
<organism evidence="2 3">
    <name type="scientific">Staurois parvus</name>
    <dbReference type="NCBI Taxonomy" id="386267"/>
    <lineage>
        <taxon>Eukaryota</taxon>
        <taxon>Metazoa</taxon>
        <taxon>Chordata</taxon>
        <taxon>Craniata</taxon>
        <taxon>Vertebrata</taxon>
        <taxon>Euteleostomi</taxon>
        <taxon>Amphibia</taxon>
        <taxon>Batrachia</taxon>
        <taxon>Anura</taxon>
        <taxon>Neobatrachia</taxon>
        <taxon>Ranoidea</taxon>
        <taxon>Ranidae</taxon>
        <taxon>Staurois</taxon>
    </lineage>
</organism>
<dbReference type="PANTHER" id="PTHR23022:SF135">
    <property type="entry name" value="SI:DKEY-77F5.3"/>
    <property type="match status" value="1"/>
</dbReference>
<dbReference type="InterPro" id="IPR052338">
    <property type="entry name" value="Transposase_5"/>
</dbReference>
<dbReference type="Gene3D" id="3.30.420.10">
    <property type="entry name" value="Ribonuclease H-like superfamily/Ribonuclease H"/>
    <property type="match status" value="1"/>
</dbReference>